<organism evidence="8">
    <name type="scientific">Candida tenuis (strain ATCC 10573 / BCRC 21748 / CBS 615 / JCM 9827 / NBRC 10315 / NRRL Y-1498 / VKM Y-70)</name>
    <name type="common">Yeast</name>
    <name type="synonym">Yamadazyma tenuis</name>
    <dbReference type="NCBI Taxonomy" id="590646"/>
    <lineage>
        <taxon>Eukaryota</taxon>
        <taxon>Fungi</taxon>
        <taxon>Dikarya</taxon>
        <taxon>Ascomycota</taxon>
        <taxon>Saccharomycotina</taxon>
        <taxon>Pichiomycetes</taxon>
        <taxon>Debaryomycetaceae</taxon>
        <taxon>Yamadazyma</taxon>
    </lineage>
</organism>
<dbReference type="HOGENOM" id="CLU_026449_1_0_1"/>
<evidence type="ECO:0000259" key="6">
    <source>
        <dbReference type="PROSITE" id="PS51072"/>
    </source>
</evidence>
<dbReference type="RefSeq" id="XP_006686804.1">
    <property type="nucleotide sequence ID" value="XM_006686741.1"/>
</dbReference>
<dbReference type="AlphaFoldDB" id="G3B6S9"/>
<dbReference type="PROSITE" id="PS00991">
    <property type="entry name" value="CLAT_ADAPTOR_M_2"/>
    <property type="match status" value="1"/>
</dbReference>
<accession>G3B6S9</accession>
<keyword evidence="3 5" id="KW-0653">Protein transport</keyword>
<dbReference type="InterPro" id="IPR018240">
    <property type="entry name" value="Clathrin_mu_CS"/>
</dbReference>
<feature type="domain" description="MHD" evidence="6">
    <location>
        <begin position="217"/>
        <end position="490"/>
    </location>
</feature>
<dbReference type="PANTHER" id="PTHR10529">
    <property type="entry name" value="AP COMPLEX SUBUNIT MU"/>
    <property type="match status" value="1"/>
</dbReference>
<evidence type="ECO:0000256" key="1">
    <source>
        <dbReference type="ARBA" id="ARBA00004308"/>
    </source>
</evidence>
<keyword evidence="8" id="KW-1185">Reference proteome</keyword>
<dbReference type="GO" id="GO:0006886">
    <property type="term" value="P:intracellular protein transport"/>
    <property type="evidence" value="ECO:0007669"/>
    <property type="project" value="UniProtKB-UniRule"/>
</dbReference>
<dbReference type="GO" id="GO:0016192">
    <property type="term" value="P:vesicle-mediated transport"/>
    <property type="evidence" value="ECO:0007669"/>
    <property type="project" value="InterPro"/>
</dbReference>
<dbReference type="CDD" id="cd09252">
    <property type="entry name" value="AP-3_Mu3_Cterm"/>
    <property type="match status" value="1"/>
</dbReference>
<evidence type="ECO:0000313" key="8">
    <source>
        <dbReference type="Proteomes" id="UP000000707"/>
    </source>
</evidence>
<evidence type="ECO:0000313" key="7">
    <source>
        <dbReference type="EMBL" id="EGV63011.1"/>
    </source>
</evidence>
<dbReference type="eggNOG" id="KOG2740">
    <property type="taxonomic scope" value="Eukaryota"/>
</dbReference>
<comment type="similarity">
    <text evidence="5">Belongs to the adaptor complexes medium subunit family.</text>
</comment>
<dbReference type="Gene3D" id="2.60.40.1170">
    <property type="entry name" value="Mu homology domain, subdomain B"/>
    <property type="match status" value="2"/>
</dbReference>
<proteinExistence type="inferred from homology"/>
<evidence type="ECO:0000256" key="2">
    <source>
        <dbReference type="ARBA" id="ARBA00022448"/>
    </source>
</evidence>
<dbReference type="Pfam" id="PF00928">
    <property type="entry name" value="Adap_comp_sub"/>
    <property type="match status" value="1"/>
</dbReference>
<sequence>MFEAVYIADTNNNLVYEYLINLSSPSFKSLISVVSSLSADPNNIIEINKNYSVYKYTTSNIIIYTLNVANINPMLPFHFILQLIDVIHDYFGYPLAIPKIESNDDTLTLLISQMIDDGIPNITDFNQLRDIVPFSSFLSKLLGKTSQMTTNAIKKSTSTSISNLPRSQDLNTSSIPWRRSNVRHTNNEMYVDVVETVDVIFKSVAKSLGSAQQVKQFDSAFYSTNSSSTSSYSKSLVPVSSTINGQVLFTSRLTGVPCLQMILNVAGLNNINPKFHRCVKLDTWKQNNGTLSFIPPDGKFTLIKYSIDLDQFSRKDQLSMLGSVSVDYNYGLGLHKNEFEVKLQLPVIKGVTKIENLSIEINANYSNLITIKSSRLTHGDFSYKSNGKAEWNLRSVTPGVNPILYGSIITGDMETDSETFDSERTTQDKTFTKPVLKPAFIKLSYTNKGSLPSGIKVDSLKIVSAKGLSETVKPYKGVKYLTKTGDFIIRS</sequence>
<dbReference type="GO" id="GO:0030131">
    <property type="term" value="C:clathrin adaptor complex"/>
    <property type="evidence" value="ECO:0007669"/>
    <property type="project" value="UniProtKB-UniRule"/>
</dbReference>
<evidence type="ECO:0000256" key="4">
    <source>
        <dbReference type="ARBA" id="ARBA00023136"/>
    </source>
</evidence>
<dbReference type="PIRSF" id="PIRSF005992">
    <property type="entry name" value="Clathrin_mu"/>
    <property type="match status" value="1"/>
</dbReference>
<dbReference type="GO" id="GO:0012505">
    <property type="term" value="C:endomembrane system"/>
    <property type="evidence" value="ECO:0007669"/>
    <property type="project" value="UniProtKB-SubCell"/>
</dbReference>
<dbReference type="InterPro" id="IPR050431">
    <property type="entry name" value="Adaptor_comp_med_subunit"/>
</dbReference>
<dbReference type="SUPFAM" id="SSF64356">
    <property type="entry name" value="SNARE-like"/>
    <property type="match status" value="1"/>
</dbReference>
<keyword evidence="2 5" id="KW-0813">Transport</keyword>
<keyword evidence="4" id="KW-0472">Membrane</keyword>
<dbReference type="InterPro" id="IPR028565">
    <property type="entry name" value="MHD"/>
</dbReference>
<dbReference type="PROSITE" id="PS51072">
    <property type="entry name" value="MHD"/>
    <property type="match status" value="1"/>
</dbReference>
<dbReference type="KEGG" id="cten:18248919"/>
<dbReference type="OrthoDB" id="870at2759"/>
<reference evidence="7 8" key="1">
    <citation type="journal article" date="2011" name="Proc. Natl. Acad. Sci. U.S.A.">
        <title>Comparative genomics of xylose-fermenting fungi for enhanced biofuel production.</title>
        <authorList>
            <person name="Wohlbach D.J."/>
            <person name="Kuo A."/>
            <person name="Sato T.K."/>
            <person name="Potts K.M."/>
            <person name="Salamov A.A."/>
            <person name="LaButti K.M."/>
            <person name="Sun H."/>
            <person name="Clum A."/>
            <person name="Pangilinan J.L."/>
            <person name="Lindquist E.A."/>
            <person name="Lucas S."/>
            <person name="Lapidus A."/>
            <person name="Jin M."/>
            <person name="Gunawan C."/>
            <person name="Balan V."/>
            <person name="Dale B.E."/>
            <person name="Jeffries T.W."/>
            <person name="Zinkel R."/>
            <person name="Barry K.W."/>
            <person name="Grigoriev I.V."/>
            <person name="Gasch A.P."/>
        </authorList>
    </citation>
    <scope>NUCLEOTIDE SEQUENCE [LARGE SCALE GENOMIC DNA]</scope>
    <source>
        <strain evidence="8">ATCC 10573 / BCRC 21748 / CBS 615 / JCM 9827 / NBRC 10315 / NRRL Y-1498 / VKM Y-70</strain>
    </source>
</reference>
<evidence type="ECO:0000256" key="5">
    <source>
        <dbReference type="PIRNR" id="PIRNR005992"/>
    </source>
</evidence>
<name>G3B6S9_CANTC</name>
<dbReference type="Proteomes" id="UP000000707">
    <property type="component" value="Unassembled WGS sequence"/>
</dbReference>
<dbReference type="GeneID" id="18248919"/>
<dbReference type="InterPro" id="IPR001392">
    <property type="entry name" value="Clathrin_mu"/>
</dbReference>
<evidence type="ECO:0000256" key="3">
    <source>
        <dbReference type="ARBA" id="ARBA00022927"/>
    </source>
</evidence>
<protein>
    <recommendedName>
        <fullName evidence="6">MHD domain-containing protein</fullName>
    </recommendedName>
</protein>
<gene>
    <name evidence="7" type="ORF">CANTEDRAFT_122676</name>
</gene>
<dbReference type="Gene3D" id="3.30.450.60">
    <property type="match status" value="1"/>
</dbReference>
<comment type="subcellular location">
    <subcellularLocation>
        <location evidence="1">Endomembrane system</location>
    </subcellularLocation>
</comment>
<dbReference type="InterPro" id="IPR011012">
    <property type="entry name" value="Longin-like_dom_sf"/>
</dbReference>
<dbReference type="EMBL" id="GL996524">
    <property type="protein sequence ID" value="EGV63011.1"/>
    <property type="molecule type" value="Genomic_DNA"/>
</dbReference>
<dbReference type="InterPro" id="IPR036168">
    <property type="entry name" value="AP2_Mu_C_sf"/>
</dbReference>
<dbReference type="STRING" id="590646.G3B6S9"/>
<dbReference type="SUPFAM" id="SSF49447">
    <property type="entry name" value="Second domain of Mu2 adaptin subunit (ap50) of ap2 adaptor"/>
    <property type="match status" value="1"/>
</dbReference>